<gene>
    <name evidence="3" type="ORF">OCL06_15715</name>
</gene>
<keyword evidence="1" id="KW-0472">Membrane</keyword>
<evidence type="ECO:0000256" key="1">
    <source>
        <dbReference type="SAM" id="Phobius"/>
    </source>
</evidence>
<dbReference type="PANTHER" id="PTHR33741">
    <property type="entry name" value="TRANSMEMBRANE PROTEIN DDB_G0269096-RELATED"/>
    <property type="match status" value="1"/>
</dbReference>
<comment type="caution">
    <text evidence="3">The sequence shown here is derived from an EMBL/GenBank/DDBJ whole genome shotgun (WGS) entry which is preliminary data.</text>
</comment>
<accession>A0ABT2VRW0</accession>
<name>A0ABT2VRW0_9ALTE</name>
<dbReference type="Proteomes" id="UP001209257">
    <property type="component" value="Unassembled WGS sequence"/>
</dbReference>
<dbReference type="InterPro" id="IPR007065">
    <property type="entry name" value="HPP"/>
</dbReference>
<protein>
    <submittedName>
        <fullName evidence="3">HPP family protein</fullName>
    </submittedName>
</protein>
<dbReference type="InterPro" id="IPR058581">
    <property type="entry name" value="TM_HPP"/>
</dbReference>
<sequence>MQRHHRLLAEIRLFIGFSRNSTSTKEKFVSGTTGLLGIGIVYLAGMLLGEYAFDGQDNRLSDAFMLIPIAASAVLLFCVPHGALSQPWPVIGGNTVSAVIGVICSQHIASPSISASVAVGGAILVMQFLRCIHPPGGATALSAVLGGEAIQKLGYDFVIFPVFFSAVLMVILATVLNYPFQWRRYPSHLFHSQNDLQRIAPDQRTSEITLEDFIAAVNQHDSYIDVTEESWIELFELAKQNAEKGIEHPEEIVTGSYYSNGQLGRSWEIRQVVRKEFNKQKQAHITYIKVSDTPTTLEKHCSLETFRQWARFEVSKTNGYWERA</sequence>
<dbReference type="PANTHER" id="PTHR33741:SF5">
    <property type="entry name" value="TRANSMEMBRANE PROTEIN DDB_G0269096-RELATED"/>
    <property type="match status" value="1"/>
</dbReference>
<feature type="transmembrane region" description="Helical" evidence="1">
    <location>
        <begin position="28"/>
        <end position="51"/>
    </location>
</feature>
<dbReference type="Pfam" id="PF04982">
    <property type="entry name" value="TM_HPP"/>
    <property type="match status" value="1"/>
</dbReference>
<reference evidence="4" key="1">
    <citation type="submission" date="2023-07" db="EMBL/GenBank/DDBJ databases">
        <title>Study on multiphase classification of strain Alteromonas salexigens isolated from the Yellow Sea.</title>
        <authorList>
            <person name="Sun L."/>
        </authorList>
    </citation>
    <scope>NUCLEOTIDE SEQUENCE [LARGE SCALE GENOMIC DNA]</scope>
    <source>
        <strain evidence="4">ASW11-19</strain>
    </source>
</reference>
<feature type="transmembrane region" description="Helical" evidence="1">
    <location>
        <begin position="63"/>
        <end position="84"/>
    </location>
</feature>
<evidence type="ECO:0000259" key="2">
    <source>
        <dbReference type="Pfam" id="PF04982"/>
    </source>
</evidence>
<evidence type="ECO:0000313" key="4">
    <source>
        <dbReference type="Proteomes" id="UP001209257"/>
    </source>
</evidence>
<keyword evidence="4" id="KW-1185">Reference proteome</keyword>
<keyword evidence="1" id="KW-1133">Transmembrane helix</keyword>
<proteinExistence type="predicted"/>
<evidence type="ECO:0000313" key="3">
    <source>
        <dbReference type="EMBL" id="MCU7556038.1"/>
    </source>
</evidence>
<dbReference type="RefSeq" id="WP_262996308.1">
    <property type="nucleotide sequence ID" value="NZ_JAOTJC010000016.1"/>
</dbReference>
<keyword evidence="1" id="KW-0812">Transmembrane</keyword>
<feature type="domain" description="HPP transmembrane region" evidence="2">
    <location>
        <begin position="21"/>
        <end position="186"/>
    </location>
</feature>
<dbReference type="EMBL" id="JAOTJC010000016">
    <property type="protein sequence ID" value="MCU7556038.1"/>
    <property type="molecule type" value="Genomic_DNA"/>
</dbReference>
<organism evidence="3 4">
    <name type="scientific">Alteromonas salexigens</name>
    <dbReference type="NCBI Taxonomy" id="2982530"/>
    <lineage>
        <taxon>Bacteria</taxon>
        <taxon>Pseudomonadati</taxon>
        <taxon>Pseudomonadota</taxon>
        <taxon>Gammaproteobacteria</taxon>
        <taxon>Alteromonadales</taxon>
        <taxon>Alteromonadaceae</taxon>
        <taxon>Alteromonas/Salinimonas group</taxon>
        <taxon>Alteromonas</taxon>
    </lineage>
</organism>
<feature type="transmembrane region" description="Helical" evidence="1">
    <location>
        <begin position="157"/>
        <end position="180"/>
    </location>
</feature>